<dbReference type="Pfam" id="PF08281">
    <property type="entry name" value="Sigma70_r4_2"/>
    <property type="match status" value="1"/>
</dbReference>
<dbReference type="GO" id="GO:0003677">
    <property type="term" value="F:DNA binding"/>
    <property type="evidence" value="ECO:0007669"/>
    <property type="project" value="UniProtKB-KW"/>
</dbReference>
<dbReference type="PANTHER" id="PTHR43133:SF8">
    <property type="entry name" value="RNA POLYMERASE SIGMA FACTOR HI_1459-RELATED"/>
    <property type="match status" value="1"/>
</dbReference>
<dbReference type="EMBL" id="CAAHFH010000002">
    <property type="protein sequence ID" value="VGO22605.1"/>
    <property type="molecule type" value="Genomic_DNA"/>
</dbReference>
<evidence type="ECO:0000256" key="1">
    <source>
        <dbReference type="ARBA" id="ARBA00010641"/>
    </source>
</evidence>
<feature type="domain" description="RNA polymerase sigma-70 region 2" evidence="6">
    <location>
        <begin position="24"/>
        <end position="91"/>
    </location>
</feature>
<dbReference type="Gene3D" id="1.10.10.10">
    <property type="entry name" value="Winged helix-like DNA-binding domain superfamily/Winged helix DNA-binding domain"/>
    <property type="match status" value="1"/>
</dbReference>
<evidence type="ECO:0000256" key="2">
    <source>
        <dbReference type="ARBA" id="ARBA00023015"/>
    </source>
</evidence>
<dbReference type="Pfam" id="PF04542">
    <property type="entry name" value="Sigma70_r2"/>
    <property type="match status" value="1"/>
</dbReference>
<keyword evidence="9" id="KW-1185">Reference proteome</keyword>
<organism evidence="8 9">
    <name type="scientific">Pontiella sulfatireligans</name>
    <dbReference type="NCBI Taxonomy" id="2750658"/>
    <lineage>
        <taxon>Bacteria</taxon>
        <taxon>Pseudomonadati</taxon>
        <taxon>Kiritimatiellota</taxon>
        <taxon>Kiritimatiellia</taxon>
        <taxon>Kiritimatiellales</taxon>
        <taxon>Pontiellaceae</taxon>
        <taxon>Pontiella</taxon>
    </lineage>
</organism>
<dbReference type="NCBIfam" id="TIGR02937">
    <property type="entry name" value="sigma70-ECF"/>
    <property type="match status" value="1"/>
</dbReference>
<keyword evidence="2" id="KW-0805">Transcription regulation</keyword>
<dbReference type="Proteomes" id="UP000346198">
    <property type="component" value="Unassembled WGS sequence"/>
</dbReference>
<dbReference type="InterPro" id="IPR036388">
    <property type="entry name" value="WH-like_DNA-bd_sf"/>
</dbReference>
<keyword evidence="4" id="KW-0238">DNA-binding</keyword>
<dbReference type="CDD" id="cd06171">
    <property type="entry name" value="Sigma70_r4"/>
    <property type="match status" value="1"/>
</dbReference>
<keyword evidence="5" id="KW-0804">Transcription</keyword>
<dbReference type="GO" id="GO:0006352">
    <property type="term" value="P:DNA-templated transcription initiation"/>
    <property type="evidence" value="ECO:0007669"/>
    <property type="project" value="InterPro"/>
</dbReference>
<evidence type="ECO:0000313" key="8">
    <source>
        <dbReference type="EMBL" id="VGO22605.1"/>
    </source>
</evidence>
<sequence>MEERTDAELARASLDGNRNAFSELVERHQDSVYGLAVGMTRNQEDAADMAQEAFIKAYNKLEQYNPEYEFRSWILRICANQTKNLFRKRMRRRAVEEKHLAQESLVQSAEAPDFHALESALAQLPSNLCAALRLKYMEGMAYDEVAKVLGIGVSAAKMRVMRAKTQLQEILS</sequence>
<comment type="similarity">
    <text evidence="1">Belongs to the sigma-70 factor family. ECF subfamily.</text>
</comment>
<dbReference type="InterPro" id="IPR039425">
    <property type="entry name" value="RNA_pol_sigma-70-like"/>
</dbReference>
<dbReference type="SUPFAM" id="SSF88946">
    <property type="entry name" value="Sigma2 domain of RNA polymerase sigma factors"/>
    <property type="match status" value="1"/>
</dbReference>
<proteinExistence type="inferred from homology"/>
<dbReference type="InterPro" id="IPR013249">
    <property type="entry name" value="RNA_pol_sigma70_r4_t2"/>
</dbReference>
<evidence type="ECO:0000256" key="5">
    <source>
        <dbReference type="ARBA" id="ARBA00023163"/>
    </source>
</evidence>
<evidence type="ECO:0000259" key="6">
    <source>
        <dbReference type="Pfam" id="PF04542"/>
    </source>
</evidence>
<dbReference type="InterPro" id="IPR013325">
    <property type="entry name" value="RNA_pol_sigma_r2"/>
</dbReference>
<dbReference type="InterPro" id="IPR007627">
    <property type="entry name" value="RNA_pol_sigma70_r2"/>
</dbReference>
<evidence type="ECO:0000259" key="7">
    <source>
        <dbReference type="Pfam" id="PF08281"/>
    </source>
</evidence>
<evidence type="ECO:0000256" key="4">
    <source>
        <dbReference type="ARBA" id="ARBA00023125"/>
    </source>
</evidence>
<dbReference type="SUPFAM" id="SSF88659">
    <property type="entry name" value="Sigma3 and sigma4 domains of RNA polymerase sigma factors"/>
    <property type="match status" value="1"/>
</dbReference>
<dbReference type="RefSeq" id="WP_168433548.1">
    <property type="nucleotide sequence ID" value="NZ_CAAHFH010000002.1"/>
</dbReference>
<dbReference type="Gene3D" id="1.10.1740.10">
    <property type="match status" value="1"/>
</dbReference>
<keyword evidence="3" id="KW-0731">Sigma factor</keyword>
<dbReference type="PANTHER" id="PTHR43133">
    <property type="entry name" value="RNA POLYMERASE ECF-TYPE SIGMA FACTO"/>
    <property type="match status" value="1"/>
</dbReference>
<protein>
    <submittedName>
        <fullName evidence="8">ECF RNA polymerase sigma factor SigE</fullName>
    </submittedName>
</protein>
<evidence type="ECO:0000313" key="9">
    <source>
        <dbReference type="Proteomes" id="UP000346198"/>
    </source>
</evidence>
<accession>A0A6C2UQN8</accession>
<reference evidence="8 9" key="1">
    <citation type="submission" date="2019-04" db="EMBL/GenBank/DDBJ databases">
        <authorList>
            <person name="Van Vliet M D."/>
        </authorList>
    </citation>
    <scope>NUCLEOTIDE SEQUENCE [LARGE SCALE GENOMIC DNA]</scope>
    <source>
        <strain evidence="8 9">F21</strain>
    </source>
</reference>
<evidence type="ECO:0000256" key="3">
    <source>
        <dbReference type="ARBA" id="ARBA00023082"/>
    </source>
</evidence>
<gene>
    <name evidence="8" type="primary">sigE_6</name>
    <name evidence="8" type="ORF">SCARR_04690</name>
</gene>
<feature type="domain" description="RNA polymerase sigma factor 70 region 4 type 2" evidence="7">
    <location>
        <begin position="116"/>
        <end position="167"/>
    </location>
</feature>
<name>A0A6C2UQN8_9BACT</name>
<dbReference type="InterPro" id="IPR013324">
    <property type="entry name" value="RNA_pol_sigma_r3/r4-like"/>
</dbReference>
<dbReference type="AlphaFoldDB" id="A0A6C2UQN8"/>
<dbReference type="InterPro" id="IPR014284">
    <property type="entry name" value="RNA_pol_sigma-70_dom"/>
</dbReference>
<dbReference type="GO" id="GO:0016987">
    <property type="term" value="F:sigma factor activity"/>
    <property type="evidence" value="ECO:0007669"/>
    <property type="project" value="UniProtKB-KW"/>
</dbReference>